<name>A0A7W7M0C9_9ACTN</name>
<dbReference type="Proteomes" id="UP000579523">
    <property type="component" value="Unassembled WGS sequence"/>
</dbReference>
<comment type="caution">
    <text evidence="1">The sequence shown here is derived from an EMBL/GenBank/DDBJ whole genome shotgun (WGS) entry which is preliminary data.</text>
</comment>
<gene>
    <name evidence="1" type="ORF">FHS37_003422</name>
</gene>
<organism evidence="1 2">
    <name type="scientific">Streptomyces griseomycini</name>
    <dbReference type="NCBI Taxonomy" id="66895"/>
    <lineage>
        <taxon>Bacteria</taxon>
        <taxon>Bacillati</taxon>
        <taxon>Actinomycetota</taxon>
        <taxon>Actinomycetes</taxon>
        <taxon>Kitasatosporales</taxon>
        <taxon>Streptomycetaceae</taxon>
        <taxon>Streptomyces</taxon>
    </lineage>
</organism>
<sequence>MADRLPRSPGTAVATGRATFAGLAARHVLHPCSAGPA</sequence>
<reference evidence="1 2" key="1">
    <citation type="submission" date="2020-08" db="EMBL/GenBank/DDBJ databases">
        <title>Genomic Encyclopedia of Type Strains, Phase III (KMG-III): the genomes of soil and plant-associated and newly described type strains.</title>
        <authorList>
            <person name="Whitman W."/>
        </authorList>
    </citation>
    <scope>NUCLEOTIDE SEQUENCE [LARGE SCALE GENOMIC DNA]</scope>
    <source>
        <strain evidence="1 2">CECT 3273</strain>
    </source>
</reference>
<dbReference type="AlphaFoldDB" id="A0A7W7M0C9"/>
<protein>
    <submittedName>
        <fullName evidence="1">Uncharacterized protein</fullName>
    </submittedName>
</protein>
<evidence type="ECO:0000313" key="2">
    <source>
        <dbReference type="Proteomes" id="UP000579523"/>
    </source>
</evidence>
<evidence type="ECO:0000313" key="1">
    <source>
        <dbReference type="EMBL" id="MBB4899362.1"/>
    </source>
</evidence>
<keyword evidence="2" id="KW-1185">Reference proteome</keyword>
<dbReference type="EMBL" id="JACHJI010000005">
    <property type="protein sequence ID" value="MBB4899362.1"/>
    <property type="molecule type" value="Genomic_DNA"/>
</dbReference>
<accession>A0A7W7M0C9</accession>
<proteinExistence type="predicted"/>